<dbReference type="AlphaFoldDB" id="X8BEZ1"/>
<evidence type="ECO:0000313" key="1">
    <source>
        <dbReference type="EMBL" id="EUA42061.1"/>
    </source>
</evidence>
<dbReference type="PATRIC" id="fig|1299334.3.peg.4087"/>
<accession>X8BEZ1</accession>
<dbReference type="EMBL" id="JAOB01000042">
    <property type="protein sequence ID" value="EUA42061.1"/>
    <property type="molecule type" value="Genomic_DNA"/>
</dbReference>
<name>X8BEZ1_MYCXE</name>
<comment type="caution">
    <text evidence="1">The sequence shown here is derived from an EMBL/GenBank/DDBJ whole genome shotgun (WGS) entry which is preliminary data.</text>
</comment>
<organism evidence="1">
    <name type="scientific">Mycobacterium xenopi 4042</name>
    <dbReference type="NCBI Taxonomy" id="1299334"/>
    <lineage>
        <taxon>Bacteria</taxon>
        <taxon>Bacillati</taxon>
        <taxon>Actinomycetota</taxon>
        <taxon>Actinomycetes</taxon>
        <taxon>Mycobacteriales</taxon>
        <taxon>Mycobacteriaceae</taxon>
        <taxon>Mycobacterium</taxon>
    </lineage>
</organism>
<reference evidence="1" key="1">
    <citation type="submission" date="2014-01" db="EMBL/GenBank/DDBJ databases">
        <authorList>
            <person name="Brown-Elliot B."/>
            <person name="Wallace R."/>
            <person name="Lenaerts A."/>
            <person name="Ordway D."/>
            <person name="DeGroote M.A."/>
            <person name="Parker T."/>
            <person name="Sizemore C."/>
            <person name="Tallon L.J."/>
            <person name="Sadzewicz L.K."/>
            <person name="Sengamalay N."/>
            <person name="Fraser C.M."/>
            <person name="Hine E."/>
            <person name="Shefchek K.A."/>
            <person name="Das S.P."/>
            <person name="Tettelin H."/>
        </authorList>
    </citation>
    <scope>NUCLEOTIDE SEQUENCE [LARGE SCALE GENOMIC DNA]</scope>
    <source>
        <strain evidence="1">4042</strain>
    </source>
</reference>
<sequence length="51" mass="5569">MIAATGIVVGSPLIWVERALVVLVAASRVRWPSPCRYLWWPPLAPPPNSAC</sequence>
<protein>
    <submittedName>
        <fullName evidence="1">Uncharacterized protein</fullName>
    </submittedName>
</protein>
<proteinExistence type="predicted"/>
<gene>
    <name evidence="1" type="ORF">I553_5920</name>
</gene>